<organism evidence="2 3">
    <name type="scientific">Hydrogenibacillus schlegelii</name>
    <name type="common">Bacillus schlegelii</name>
    <dbReference type="NCBI Taxonomy" id="1484"/>
    <lineage>
        <taxon>Bacteria</taxon>
        <taxon>Bacillati</taxon>
        <taxon>Bacillota</taxon>
        <taxon>Bacilli</taxon>
        <taxon>Bacillales</taxon>
        <taxon>Bacillales Family X. Incertae Sedis</taxon>
        <taxon>Hydrogenibacillus</taxon>
    </lineage>
</organism>
<dbReference type="RefSeq" id="WP_066441070.1">
    <property type="nucleotide sequence ID" value="NZ_CBCSAS010000082.1"/>
</dbReference>
<feature type="region of interest" description="Disordered" evidence="1">
    <location>
        <begin position="59"/>
        <end position="81"/>
    </location>
</feature>
<sequence length="81" mass="9347">MCENTPFPVDVALYVRVEPAHEALEHLKKKKKTAEAQYREWIENDEDVPLELEKDLASVSSLERKLRSRQPLVAETGGREK</sequence>
<evidence type="ECO:0000256" key="1">
    <source>
        <dbReference type="SAM" id="MobiDB-lite"/>
    </source>
</evidence>
<evidence type="ECO:0000313" key="2">
    <source>
        <dbReference type="EMBL" id="OAR03813.1"/>
    </source>
</evidence>
<evidence type="ECO:0000313" key="3">
    <source>
        <dbReference type="Proteomes" id="UP000243024"/>
    </source>
</evidence>
<keyword evidence="3" id="KW-1185">Reference proteome</keyword>
<dbReference type="AlphaFoldDB" id="A0A179INK3"/>
<name>A0A179INK3_HYDSH</name>
<dbReference type="EMBL" id="JXBB01000037">
    <property type="protein sequence ID" value="OAR03813.1"/>
    <property type="molecule type" value="Genomic_DNA"/>
</dbReference>
<comment type="caution">
    <text evidence="2">The sequence shown here is derived from an EMBL/GenBank/DDBJ whole genome shotgun (WGS) entry which is preliminary data.</text>
</comment>
<proteinExistence type="predicted"/>
<accession>A0A179INK3</accession>
<protein>
    <recommendedName>
        <fullName evidence="4">Mobile element protein</fullName>
    </recommendedName>
</protein>
<evidence type="ECO:0008006" key="4">
    <source>
        <dbReference type="Google" id="ProtNLM"/>
    </source>
</evidence>
<dbReference type="Proteomes" id="UP000243024">
    <property type="component" value="Unassembled WGS sequence"/>
</dbReference>
<reference evidence="2 3" key="1">
    <citation type="submission" date="2015-09" db="EMBL/GenBank/DDBJ databases">
        <title>Draft genome sequence of Hydrogenibacillus schlegelii DSM 2000.</title>
        <authorList>
            <person name="Hemp J."/>
        </authorList>
    </citation>
    <scope>NUCLEOTIDE SEQUENCE [LARGE SCALE GENOMIC DNA]</scope>
    <source>
        <strain evidence="2 3">MA 48</strain>
    </source>
</reference>
<gene>
    <name evidence="2" type="ORF">SA87_00880</name>
</gene>